<reference evidence="3" key="1">
    <citation type="submission" date="2021-02" db="EMBL/GenBank/DDBJ databases">
        <authorList>
            <person name="Nowell W R."/>
        </authorList>
    </citation>
    <scope>NUCLEOTIDE SEQUENCE</scope>
</reference>
<evidence type="ECO:0000256" key="1">
    <source>
        <dbReference type="SAM" id="MobiDB-lite"/>
    </source>
</evidence>
<protein>
    <recommendedName>
        <fullName evidence="2">Reverse transcriptase domain-containing protein</fullName>
    </recommendedName>
</protein>
<dbReference type="PANTHER" id="PTHR21301">
    <property type="entry name" value="REVERSE TRANSCRIPTASE"/>
    <property type="match status" value="1"/>
</dbReference>
<dbReference type="Gene3D" id="3.40.50.1110">
    <property type="entry name" value="SGNH hydrolase"/>
    <property type="match status" value="1"/>
</dbReference>
<feature type="compositionally biased region" description="Pro residues" evidence="1">
    <location>
        <begin position="440"/>
        <end position="452"/>
    </location>
</feature>
<feature type="compositionally biased region" description="Low complexity" evidence="1">
    <location>
        <begin position="209"/>
        <end position="257"/>
    </location>
</feature>
<dbReference type="EMBL" id="CAJOBI010006908">
    <property type="protein sequence ID" value="CAF4072506.1"/>
    <property type="molecule type" value="Genomic_DNA"/>
</dbReference>
<name>A0A8S2PZ96_9BILA</name>
<dbReference type="Pfam" id="PF26215">
    <property type="entry name" value="HTH_animal"/>
    <property type="match status" value="1"/>
</dbReference>
<dbReference type="PROSITE" id="PS50878">
    <property type="entry name" value="RT_POL"/>
    <property type="match status" value="1"/>
</dbReference>
<gene>
    <name evidence="4" type="ORF">BYL167_LOCUS20904</name>
    <name evidence="3" type="ORF">SMN809_LOCUS15828</name>
</gene>
<feature type="compositionally biased region" description="Polar residues" evidence="1">
    <location>
        <begin position="461"/>
        <end position="476"/>
    </location>
</feature>
<comment type="caution">
    <text evidence="3">The sequence shown here is derived from an EMBL/GenBank/DDBJ whole genome shotgun (WGS) entry which is preliminary data.</text>
</comment>
<feature type="region of interest" description="Disordered" evidence="1">
    <location>
        <begin position="202"/>
        <end position="296"/>
    </location>
</feature>
<evidence type="ECO:0000313" key="5">
    <source>
        <dbReference type="Proteomes" id="UP000676336"/>
    </source>
</evidence>
<dbReference type="SUPFAM" id="SSF52266">
    <property type="entry name" value="SGNH hydrolase"/>
    <property type="match status" value="1"/>
</dbReference>
<dbReference type="Proteomes" id="UP000676336">
    <property type="component" value="Unassembled WGS sequence"/>
</dbReference>
<feature type="region of interest" description="Disordered" evidence="1">
    <location>
        <begin position="420"/>
        <end position="477"/>
    </location>
</feature>
<evidence type="ECO:0000313" key="4">
    <source>
        <dbReference type="EMBL" id="CAF4138564.1"/>
    </source>
</evidence>
<organism evidence="3 5">
    <name type="scientific">Rotaria magnacalcarata</name>
    <dbReference type="NCBI Taxonomy" id="392030"/>
    <lineage>
        <taxon>Eukaryota</taxon>
        <taxon>Metazoa</taxon>
        <taxon>Spiralia</taxon>
        <taxon>Gnathifera</taxon>
        <taxon>Rotifera</taxon>
        <taxon>Eurotatoria</taxon>
        <taxon>Bdelloidea</taxon>
        <taxon>Philodinida</taxon>
        <taxon>Philodinidae</taxon>
        <taxon>Rotaria</taxon>
    </lineage>
</organism>
<sequence>MIKSHEHANYTKPATLHKFSGLILSDSICKYVRPEQVSTTNIKVNVSFESGCDCSRMIDFLEKKQQIEETHIFQTDFLVFSLCTNDVANLGADIAFQQCQHFIQRVRQLFPRVKAIGWLALLPRWKPSRLFRSSDIDENNQKFNRLLQMLSKQMNFQIIDAHLQHQHMHQDGLHPSIQSGRILIEKALFNWFTTQSQRFSLDNKDNQQHHPQQQRPQQIQQLPRPQPQRQQQYHHQQQQQQQQLPRPQQQRQQQQHQLKQHHQQRPQYNSYQYQQKQQRQYNHQNNENNNNNNKNYYYYSSTEQIKKPIKVQITHYPHFLRHKEEFFRKTTIPAELESVKENIFLLSKLHFETEYFKLESEKWKIYMKSAATKNDTIEQMETIIVDDHDSVPIARPSPNGLAGVPAPLNMTEFEELFDEWLPQPTPGQKRKLGHRRDDPPTPPFPRQPPPIIPRKMLPPRNNNVPLTGGSLRSSPFLNDKKMNEKQQHSFNSLLPLDKQQEKNGNEYLERRSTIANVARESSMTISPLHSSTPEQQMRSPSVIPKNVITAITTTTHIAFDFSIIPIECRYHFKQMRQKCTFETIKNHQEYLENKYKTLDNEREEKLHSTFARHLWTTIVSFVKTILEKPLESNKNSNQNRLNNLLLDQMREKATRQIQNRATPAEHKYIQNLHEKFMRTLDLKLQLDKLERRFMENMPPPSLNMFDKIELHAKGLKSDSVYLSSLREQWKNVLRKTKLDLTSLMRQAKVGELEQANKDKKGVLNQRQLVHALIRHHPGHSKAKLHPHYSTISFPPQANNKAMTLQDTEARVLNLGPKFVPPAPEQVLERLPNEIEQMKEKLSTAWRKMTKTVGREPVLVKHFCERIEKEIRKTFTTEVTRDTTLKPTITYFQKIQKQKKVIFRETDKSKVFHADTRESYIKKSAAYMEKTNAYVEITTSPLKSMIESTDQFVRNLVSSKQMPQSMMEKLRPSITESELPHLYYNPKDHKIGEPLRPIVSGMKSPLGKISAFLDQSIRPIFDSHTPYSLPNSIIFLKHLKNFNTTSETNMYTFDITDLYTMIPQRESVLAVCEFLGKNGHKKVRGLSINTIKTLFLHVLENSYFVLQFPGLEAKFYKQVRGGAMGSACTQVLADIYVRKWESHFVEQQHKQRELYFRFRDDVFITTKLPAKQIEEFLAELNKKDSNIGITWEGGKTIEYLDIKATIEVPNFRTTVFRKLAAQPYVLPFHSSHPSHITRNIPHAAALRATRICSHAEDLQCELEKIRVMLLLNKYSPQFIDKQIGRFFNDLTGERTSKTLIGKEHQKYRDMVLDLTWNKKEKRKIDFSRDILLHFTYTPSLAHFGSHFHQIWQEVFEGTPLDDIPVLYANRLTDSLKHLLVKKRPSKEALKIPSISAHITE</sequence>
<feature type="compositionally biased region" description="Low complexity" evidence="1">
    <location>
        <begin position="265"/>
        <end position="296"/>
    </location>
</feature>
<evidence type="ECO:0000259" key="2">
    <source>
        <dbReference type="PROSITE" id="PS50878"/>
    </source>
</evidence>
<dbReference type="InterPro" id="IPR036514">
    <property type="entry name" value="SGNH_hydro_sf"/>
</dbReference>
<dbReference type="EMBL" id="CAJOBH010009333">
    <property type="protein sequence ID" value="CAF4138564.1"/>
    <property type="molecule type" value="Genomic_DNA"/>
</dbReference>
<dbReference type="InterPro" id="IPR000477">
    <property type="entry name" value="RT_dom"/>
</dbReference>
<dbReference type="PANTHER" id="PTHR21301:SF10">
    <property type="entry name" value="REVERSE TRANSCRIPTASE DOMAIN-CONTAINING PROTEIN"/>
    <property type="match status" value="1"/>
</dbReference>
<accession>A0A8S2PZ96</accession>
<proteinExistence type="predicted"/>
<dbReference type="InterPro" id="IPR058912">
    <property type="entry name" value="HTH_animal"/>
</dbReference>
<dbReference type="Proteomes" id="UP000681967">
    <property type="component" value="Unassembled WGS sequence"/>
</dbReference>
<evidence type="ECO:0000313" key="3">
    <source>
        <dbReference type="EMBL" id="CAF4072506.1"/>
    </source>
</evidence>
<feature type="domain" description="Reverse transcriptase" evidence="2">
    <location>
        <begin position="965"/>
        <end position="1212"/>
    </location>
</feature>